<accession>A0A0U2X2S0</accession>
<name>A0A0U2X2S0_9GAMM</name>
<dbReference type="KEGG" id="ptn:PTRA_a1934"/>
<reference evidence="1 2" key="1">
    <citation type="submission" date="2015-03" db="EMBL/GenBank/DDBJ databases">
        <authorList>
            <person name="Murphy D."/>
        </authorList>
    </citation>
    <scope>NUCLEOTIDE SEQUENCE [LARGE SCALE GENOMIC DNA]</scope>
    <source>
        <strain evidence="1 2">KMM 520</strain>
    </source>
</reference>
<proteinExistence type="predicted"/>
<organism evidence="1">
    <name type="scientific">Pseudoalteromonas translucida KMM 520</name>
    <dbReference type="NCBI Taxonomy" id="1315283"/>
    <lineage>
        <taxon>Bacteria</taxon>
        <taxon>Pseudomonadati</taxon>
        <taxon>Pseudomonadota</taxon>
        <taxon>Gammaproteobacteria</taxon>
        <taxon>Alteromonadales</taxon>
        <taxon>Pseudoalteromonadaceae</taxon>
        <taxon>Pseudoalteromonas</taxon>
    </lineage>
</organism>
<gene>
    <name evidence="1" type="ORF">PTRA_a1934</name>
</gene>
<dbReference type="Proteomes" id="UP000065261">
    <property type="component" value="Chromosome I"/>
</dbReference>
<evidence type="ECO:0000313" key="2">
    <source>
        <dbReference type="Proteomes" id="UP000065261"/>
    </source>
</evidence>
<evidence type="ECO:0000313" key="1">
    <source>
        <dbReference type="EMBL" id="ALS33074.1"/>
    </source>
</evidence>
<dbReference type="PATRIC" id="fig|1315283.4.peg.1667"/>
<dbReference type="AlphaFoldDB" id="A0A0U2X2S0"/>
<dbReference type="EMBL" id="CP011034">
    <property type="protein sequence ID" value="ALS33074.1"/>
    <property type="molecule type" value="Genomic_DNA"/>
</dbReference>
<sequence>MTGYRSMPKFGSVPISDSGNDALSGLKLWVIMCSVAKPNPLY</sequence>
<protein>
    <submittedName>
        <fullName evidence="1">Uncharacterized protein</fullName>
    </submittedName>
</protein>